<reference evidence="2 3" key="1">
    <citation type="journal article" date="2016" name="Nat. Commun.">
        <title>Thousands of microbial genomes shed light on interconnected biogeochemical processes in an aquifer system.</title>
        <authorList>
            <person name="Anantharaman K."/>
            <person name="Brown C.T."/>
            <person name="Hug L.A."/>
            <person name="Sharon I."/>
            <person name="Castelle C.J."/>
            <person name="Probst A.J."/>
            <person name="Thomas B.C."/>
            <person name="Singh A."/>
            <person name="Wilkins M.J."/>
            <person name="Karaoz U."/>
            <person name="Brodie E.L."/>
            <person name="Williams K.H."/>
            <person name="Hubbard S.S."/>
            <person name="Banfield J.F."/>
        </authorList>
    </citation>
    <scope>NUCLEOTIDE SEQUENCE [LARGE SCALE GENOMIC DNA]</scope>
</reference>
<dbReference type="InterPro" id="IPR010982">
    <property type="entry name" value="Lambda_DNA-bd_dom_sf"/>
</dbReference>
<dbReference type="Gene3D" id="2.60.40.10">
    <property type="entry name" value="Immunoglobulins"/>
    <property type="match status" value="1"/>
</dbReference>
<organism evidence="2 3">
    <name type="scientific">Candidatus Kerfeldbacteria bacterium RIFCSPHIGHO2_12_FULL_48_17</name>
    <dbReference type="NCBI Taxonomy" id="1798542"/>
    <lineage>
        <taxon>Bacteria</taxon>
        <taxon>Candidatus Kerfeldiibacteriota</taxon>
    </lineage>
</organism>
<name>A0A1G2AZP0_9BACT</name>
<dbReference type="AlphaFoldDB" id="A0A1G2AZP0"/>
<dbReference type="InterPro" id="IPR013783">
    <property type="entry name" value="Ig-like_fold"/>
</dbReference>
<feature type="transmembrane region" description="Helical" evidence="1">
    <location>
        <begin position="116"/>
        <end position="135"/>
    </location>
</feature>
<dbReference type="Pfam" id="PF13413">
    <property type="entry name" value="HTH_25"/>
    <property type="match status" value="1"/>
</dbReference>
<keyword evidence="1" id="KW-1133">Transmembrane helix</keyword>
<dbReference type="PANTHER" id="PTHR34475">
    <property type="match status" value="1"/>
</dbReference>
<accession>A0A1G2AZP0</accession>
<evidence type="ECO:0000313" key="2">
    <source>
        <dbReference type="EMBL" id="OGY82393.1"/>
    </source>
</evidence>
<gene>
    <name evidence="2" type="ORF">A3F54_01610</name>
</gene>
<evidence type="ECO:0008006" key="4">
    <source>
        <dbReference type="Google" id="ProtNLM"/>
    </source>
</evidence>
<dbReference type="CDD" id="cd00093">
    <property type="entry name" value="HTH_XRE"/>
    <property type="match status" value="1"/>
</dbReference>
<dbReference type="PANTHER" id="PTHR34475:SF1">
    <property type="entry name" value="CYTOSKELETON PROTEIN RODZ"/>
    <property type="match status" value="1"/>
</dbReference>
<dbReference type="STRING" id="1798542.A3F54_01610"/>
<protein>
    <recommendedName>
        <fullName evidence="4">HTH cro/C1-type domain-containing protein</fullName>
    </recommendedName>
</protein>
<dbReference type="Pfam" id="PF09136">
    <property type="entry name" value="Glucodextran_B"/>
    <property type="match status" value="1"/>
</dbReference>
<dbReference type="Gene3D" id="1.10.260.40">
    <property type="entry name" value="lambda repressor-like DNA-binding domains"/>
    <property type="match status" value="1"/>
</dbReference>
<dbReference type="InterPro" id="IPR050400">
    <property type="entry name" value="Bact_Cytoskel_RodZ"/>
</dbReference>
<keyword evidence="1" id="KW-0812">Transmembrane</keyword>
<dbReference type="InterPro" id="IPR001387">
    <property type="entry name" value="Cro/C1-type_HTH"/>
</dbReference>
<evidence type="ECO:0000256" key="1">
    <source>
        <dbReference type="SAM" id="Phobius"/>
    </source>
</evidence>
<proteinExistence type="predicted"/>
<dbReference type="EMBL" id="MHKD01000030">
    <property type="protein sequence ID" value="OGY82393.1"/>
    <property type="molecule type" value="Genomic_DNA"/>
</dbReference>
<sequence>MVAFREKSIDEKTLGEQLRRARQTERVSLLDASRKLRIKREYLQALERSDYKALPSEVFIRSFLKSYARFLHLNWKRVLKTYESEGGRLYHKRFAEQRHKTLLGKRRLKSVFVPRIFRFMAAGVFVLAIFSYIGWQVYQTFVPPDLHIVEPFDNVITQEHFVRVAGYTTPESQVTINGQGVTVDSGGQFQESVNLHEGLNTIEIVTKKGHSRQNVAQRYVVVDSNSQALLK</sequence>
<dbReference type="GO" id="GO:0003677">
    <property type="term" value="F:DNA binding"/>
    <property type="evidence" value="ECO:0007669"/>
    <property type="project" value="InterPro"/>
</dbReference>
<evidence type="ECO:0000313" key="3">
    <source>
        <dbReference type="Proteomes" id="UP000176952"/>
    </source>
</evidence>
<dbReference type="Proteomes" id="UP000176952">
    <property type="component" value="Unassembled WGS sequence"/>
</dbReference>
<keyword evidence="1" id="KW-0472">Membrane</keyword>
<comment type="caution">
    <text evidence="2">The sequence shown here is derived from an EMBL/GenBank/DDBJ whole genome shotgun (WGS) entry which is preliminary data.</text>
</comment>